<dbReference type="Proteomes" id="UP001168640">
    <property type="component" value="Unassembled WGS sequence"/>
</dbReference>
<keyword evidence="2" id="KW-0812">Transmembrane</keyword>
<organism evidence="3 4">
    <name type="scientific">Marinobacter suaedae</name>
    <dbReference type="NCBI Taxonomy" id="3057675"/>
    <lineage>
        <taxon>Bacteria</taxon>
        <taxon>Pseudomonadati</taxon>
        <taxon>Pseudomonadota</taxon>
        <taxon>Gammaproteobacteria</taxon>
        <taxon>Pseudomonadales</taxon>
        <taxon>Marinobacteraceae</taxon>
        <taxon>Marinobacter</taxon>
    </lineage>
</organism>
<keyword evidence="2" id="KW-0472">Membrane</keyword>
<reference evidence="3" key="1">
    <citation type="submission" date="2023-07" db="EMBL/GenBank/DDBJ databases">
        <title>Marinobacter sp. chi1 genome sequencing and assembly.</title>
        <authorList>
            <person name="Park S."/>
        </authorList>
    </citation>
    <scope>NUCLEOTIDE SEQUENCE</scope>
    <source>
        <strain evidence="3">Chi1</strain>
    </source>
</reference>
<evidence type="ECO:0000256" key="2">
    <source>
        <dbReference type="SAM" id="Phobius"/>
    </source>
</evidence>
<proteinExistence type="predicted"/>
<name>A0ABT8W4K6_9GAMM</name>
<keyword evidence="2" id="KW-1133">Transmembrane helix</keyword>
<keyword evidence="4" id="KW-1185">Reference proteome</keyword>
<dbReference type="EMBL" id="JAUMIS010000003">
    <property type="protein sequence ID" value="MDO3723178.1"/>
    <property type="molecule type" value="Genomic_DNA"/>
</dbReference>
<keyword evidence="1" id="KW-0175">Coiled coil</keyword>
<feature type="transmembrane region" description="Helical" evidence="2">
    <location>
        <begin position="26"/>
        <end position="48"/>
    </location>
</feature>
<comment type="caution">
    <text evidence="3">The sequence shown here is derived from an EMBL/GenBank/DDBJ whole genome shotgun (WGS) entry which is preliminary data.</text>
</comment>
<feature type="coiled-coil region" evidence="1">
    <location>
        <begin position="84"/>
        <end position="111"/>
    </location>
</feature>
<protein>
    <submittedName>
        <fullName evidence="3">MSHA biogenesis protein MshJ</fullName>
    </submittedName>
</protein>
<gene>
    <name evidence="3" type="ORF">QVZ43_15790</name>
</gene>
<dbReference type="RefSeq" id="WP_302910685.1">
    <property type="nucleotide sequence ID" value="NZ_JAUMIS010000003.1"/>
</dbReference>
<evidence type="ECO:0000256" key="1">
    <source>
        <dbReference type="SAM" id="Coils"/>
    </source>
</evidence>
<evidence type="ECO:0000313" key="3">
    <source>
        <dbReference type="EMBL" id="MDO3723178.1"/>
    </source>
</evidence>
<sequence>MAESLKTSVKQAADWFNARPFRERGLITATALIACLFVGWELGVAPALKQKEALASRLDVLSSSHERLLMQQQHLNDQLATDPSLELRQELAARQGRLDQLEQQIADSTAKLIAPKAMVSLLRDMLSAQQSLRLESLELKSPEPVFAPAVESVGDTETPADREPLLFAHDVELKIRGSYLDVLAYLERLESLDERLGWVTFEYDANAWPAGEAMIRVRTLSLEPVWLGV</sequence>
<dbReference type="PROSITE" id="PS51257">
    <property type="entry name" value="PROKAR_LIPOPROTEIN"/>
    <property type="match status" value="1"/>
</dbReference>
<evidence type="ECO:0000313" key="4">
    <source>
        <dbReference type="Proteomes" id="UP001168640"/>
    </source>
</evidence>
<accession>A0ABT8W4K6</accession>